<protein>
    <submittedName>
        <fullName evidence="1">Uncharacterized protein</fullName>
    </submittedName>
</protein>
<evidence type="ECO:0000313" key="1">
    <source>
        <dbReference type="EMBL" id="TMS04637.1"/>
    </source>
</evidence>
<organism evidence="1 2">
    <name type="scientific">Larimichthys crocea</name>
    <name type="common">Large yellow croaker</name>
    <name type="synonym">Pseudosciaena crocea</name>
    <dbReference type="NCBI Taxonomy" id="215358"/>
    <lineage>
        <taxon>Eukaryota</taxon>
        <taxon>Metazoa</taxon>
        <taxon>Chordata</taxon>
        <taxon>Craniata</taxon>
        <taxon>Vertebrata</taxon>
        <taxon>Euteleostomi</taxon>
        <taxon>Actinopterygii</taxon>
        <taxon>Neopterygii</taxon>
        <taxon>Teleostei</taxon>
        <taxon>Neoteleostei</taxon>
        <taxon>Acanthomorphata</taxon>
        <taxon>Eupercaria</taxon>
        <taxon>Sciaenidae</taxon>
        <taxon>Larimichthys</taxon>
    </lineage>
</organism>
<dbReference type="Proteomes" id="UP000793456">
    <property type="component" value="Chromosome XXI"/>
</dbReference>
<comment type="caution">
    <text evidence="1">The sequence shown here is derived from an EMBL/GenBank/DDBJ whole genome shotgun (WGS) entry which is preliminary data.</text>
</comment>
<reference evidence="1" key="1">
    <citation type="submission" date="2018-11" db="EMBL/GenBank/DDBJ databases">
        <title>The sequence and de novo assembly of Larimichthys crocea genome using PacBio and Hi-C technologies.</title>
        <authorList>
            <person name="Xu P."/>
            <person name="Chen B."/>
            <person name="Zhou Z."/>
            <person name="Ke Q."/>
            <person name="Wu Y."/>
            <person name="Bai H."/>
            <person name="Pu F."/>
        </authorList>
    </citation>
    <scope>NUCLEOTIDE SEQUENCE</scope>
    <source>
        <tissue evidence="1">Muscle</tissue>
    </source>
</reference>
<evidence type="ECO:0000313" key="2">
    <source>
        <dbReference type="Proteomes" id="UP000793456"/>
    </source>
</evidence>
<gene>
    <name evidence="1" type="ORF">E3U43_009794</name>
</gene>
<proteinExistence type="predicted"/>
<keyword evidence="2" id="KW-1185">Reference proteome</keyword>
<dbReference type="EMBL" id="CM011694">
    <property type="protein sequence ID" value="TMS04637.1"/>
    <property type="molecule type" value="Genomic_DNA"/>
</dbReference>
<accession>A0ACD3QC91</accession>
<sequence>MLQTTCAVQAGASGGAVVRRCSGELLGIVSSNTRDLAAKVTYPHLNFSIPVTIFQGLLQRFHQTRDVNVFSVLNTIEDGVRRVWRLHGAQSKL</sequence>
<name>A0ACD3QC91_LARCR</name>